<dbReference type="Pfam" id="PF00335">
    <property type="entry name" value="Tetraspanin"/>
    <property type="match status" value="1"/>
</dbReference>
<dbReference type="InterPro" id="IPR018499">
    <property type="entry name" value="Tetraspanin/Peripherin"/>
</dbReference>
<keyword evidence="7" id="KW-1185">Reference proteome</keyword>
<protein>
    <recommendedName>
        <fullName evidence="8">Tetraspanin</fullName>
    </recommendedName>
</protein>
<keyword evidence="4 5" id="KW-0472">Membrane</keyword>
<evidence type="ECO:0000256" key="1">
    <source>
        <dbReference type="ARBA" id="ARBA00004141"/>
    </source>
</evidence>
<organism evidence="6 7">
    <name type="scientific">Halteria grandinella</name>
    <dbReference type="NCBI Taxonomy" id="5974"/>
    <lineage>
        <taxon>Eukaryota</taxon>
        <taxon>Sar</taxon>
        <taxon>Alveolata</taxon>
        <taxon>Ciliophora</taxon>
        <taxon>Intramacronucleata</taxon>
        <taxon>Spirotrichea</taxon>
        <taxon>Stichotrichia</taxon>
        <taxon>Sporadotrichida</taxon>
        <taxon>Halteriidae</taxon>
        <taxon>Halteria</taxon>
    </lineage>
</organism>
<feature type="transmembrane region" description="Helical" evidence="5">
    <location>
        <begin position="272"/>
        <end position="297"/>
    </location>
</feature>
<feature type="transmembrane region" description="Helical" evidence="5">
    <location>
        <begin position="64"/>
        <end position="85"/>
    </location>
</feature>
<feature type="transmembrane region" description="Helical" evidence="5">
    <location>
        <begin position="97"/>
        <end position="121"/>
    </location>
</feature>
<dbReference type="Proteomes" id="UP000785679">
    <property type="component" value="Unassembled WGS sequence"/>
</dbReference>
<dbReference type="AlphaFoldDB" id="A0A8J8NLQ7"/>
<comment type="subcellular location">
    <subcellularLocation>
        <location evidence="1">Membrane</location>
        <topology evidence="1">Multi-pass membrane protein</topology>
    </subcellularLocation>
</comment>
<evidence type="ECO:0000313" key="7">
    <source>
        <dbReference type="Proteomes" id="UP000785679"/>
    </source>
</evidence>
<sequence length="306" mass="33729">MFCFRIFQLSLSRTKAFLSLISILIILLGIVNVWMGLQANGSSSIWSTKSAQTLSQELGLDVQVTVFIAVQAFSALAVLIGMLGFMTSQMHQKRVLLCLFATLSITFFLLFSGFGALLLVLKIQDTQIGSAFCNGDLPGIASSKKVQSLLSDVRDIQENYIERYMCTSTYCPCVQVDLTKWDVSQSAKLTQKHAFTGTVANFEQCYNQLLGKSAVAEIDSKLLTVLRALEDTAHCSGFCNPQPLFWFFKDVSLGQPPMACVEGLSLLVSENFMGAGATFVILGVLLFVAFQIQYGLWCRGYNTMEK</sequence>
<dbReference type="EMBL" id="RRYP01012353">
    <property type="protein sequence ID" value="TNV77174.1"/>
    <property type="molecule type" value="Genomic_DNA"/>
</dbReference>
<dbReference type="GO" id="GO:0016020">
    <property type="term" value="C:membrane"/>
    <property type="evidence" value="ECO:0007669"/>
    <property type="project" value="UniProtKB-SubCell"/>
</dbReference>
<name>A0A8J8NLQ7_HALGN</name>
<keyword evidence="3 5" id="KW-1133">Transmembrane helix</keyword>
<feature type="transmembrane region" description="Helical" evidence="5">
    <location>
        <begin position="16"/>
        <end position="37"/>
    </location>
</feature>
<proteinExistence type="predicted"/>
<comment type="caution">
    <text evidence="6">The sequence shown here is derived from an EMBL/GenBank/DDBJ whole genome shotgun (WGS) entry which is preliminary data.</text>
</comment>
<accession>A0A8J8NLQ7</accession>
<evidence type="ECO:0000256" key="3">
    <source>
        <dbReference type="ARBA" id="ARBA00022989"/>
    </source>
</evidence>
<evidence type="ECO:0000313" key="6">
    <source>
        <dbReference type="EMBL" id="TNV77174.1"/>
    </source>
</evidence>
<keyword evidence="2 5" id="KW-0812">Transmembrane</keyword>
<evidence type="ECO:0000256" key="5">
    <source>
        <dbReference type="SAM" id="Phobius"/>
    </source>
</evidence>
<gene>
    <name evidence="6" type="ORF">FGO68_gene14963</name>
</gene>
<evidence type="ECO:0000256" key="2">
    <source>
        <dbReference type="ARBA" id="ARBA00022692"/>
    </source>
</evidence>
<evidence type="ECO:0008006" key="8">
    <source>
        <dbReference type="Google" id="ProtNLM"/>
    </source>
</evidence>
<evidence type="ECO:0000256" key="4">
    <source>
        <dbReference type="ARBA" id="ARBA00023136"/>
    </source>
</evidence>
<reference evidence="6" key="1">
    <citation type="submission" date="2019-06" db="EMBL/GenBank/DDBJ databases">
        <authorList>
            <person name="Zheng W."/>
        </authorList>
    </citation>
    <scope>NUCLEOTIDE SEQUENCE</scope>
    <source>
        <strain evidence="6">QDHG01</strain>
    </source>
</reference>